<dbReference type="EMBL" id="LATX01002348">
    <property type="protein sequence ID" value="KTB31181.1"/>
    <property type="molecule type" value="Genomic_DNA"/>
</dbReference>
<dbReference type="SUPFAM" id="SSF81383">
    <property type="entry name" value="F-box domain"/>
    <property type="match status" value="1"/>
</dbReference>
<comment type="caution">
    <text evidence="2">The sequence shown here is derived from an EMBL/GenBank/DDBJ whole genome shotgun (WGS) entry which is preliminary data.</text>
</comment>
<evidence type="ECO:0000259" key="1">
    <source>
        <dbReference type="Pfam" id="PF00646"/>
    </source>
</evidence>
<sequence length="419" mass="47673">MAVLPIEVIETIIDHLSHDHRALARCALVSRTWVPCARFHHFRHLELLFRPSDDHARNFMHICSNQLATIPRSGPRKVSFVATTNVFTEPPKIIREFMVWLRTARAYQSGTMAEVLLGSMRELKVTGMTSTFWPLLADLPSGCFLRTRKFVLSQAVFDSPGGFITLISSLKSLDFLELNFVVFRSSYQVGSEGVSSLNMLRILKVTLGASADLLWIFRPCTTLEELVVEVNKDYSLAYVDSFLAQSLSVKNGTLAHCVLRPDIPRFQRDLRKEINFTRNPGPRFTIEGELSSLLVIFNQFELPSLSHPPSKLTRIVLHDLNVVMYRGRNRLHVFPSFDSWLAKDAFFQSLEEVCFEISETFRKEVLEVAGWNESAMTVEKGSIPHIAMKEKIQEVEELLPKCKGRDLLKAKIAYMTGSH</sequence>
<dbReference type="Proteomes" id="UP000054988">
    <property type="component" value="Unassembled WGS sequence"/>
</dbReference>
<accession>A0A0W0F4C4</accession>
<feature type="domain" description="F-box" evidence="1">
    <location>
        <begin position="4"/>
        <end position="33"/>
    </location>
</feature>
<gene>
    <name evidence="2" type="ORF">WG66_16243</name>
</gene>
<dbReference type="CDD" id="cd09917">
    <property type="entry name" value="F-box_SF"/>
    <property type="match status" value="1"/>
</dbReference>
<dbReference type="InterPro" id="IPR036047">
    <property type="entry name" value="F-box-like_dom_sf"/>
</dbReference>
<reference evidence="2 3" key="1">
    <citation type="submission" date="2015-12" db="EMBL/GenBank/DDBJ databases">
        <title>Draft genome sequence of Moniliophthora roreri, the causal agent of frosty pod rot of cacao.</title>
        <authorList>
            <person name="Aime M.C."/>
            <person name="Diaz-Valderrama J.R."/>
            <person name="Kijpornyongpan T."/>
            <person name="Phillips-Mora W."/>
        </authorList>
    </citation>
    <scope>NUCLEOTIDE SEQUENCE [LARGE SCALE GENOMIC DNA]</scope>
    <source>
        <strain evidence="2 3">MCA 2952</strain>
    </source>
</reference>
<evidence type="ECO:0000313" key="2">
    <source>
        <dbReference type="EMBL" id="KTB31181.1"/>
    </source>
</evidence>
<name>A0A0W0F4C4_MONRR</name>
<dbReference type="AlphaFoldDB" id="A0A0W0F4C4"/>
<dbReference type="Pfam" id="PF00646">
    <property type="entry name" value="F-box"/>
    <property type="match status" value="1"/>
</dbReference>
<dbReference type="InterPro" id="IPR001810">
    <property type="entry name" value="F-box_dom"/>
</dbReference>
<organism evidence="2 3">
    <name type="scientific">Moniliophthora roreri</name>
    <name type="common">Frosty pod rot fungus</name>
    <name type="synonym">Monilia roreri</name>
    <dbReference type="NCBI Taxonomy" id="221103"/>
    <lineage>
        <taxon>Eukaryota</taxon>
        <taxon>Fungi</taxon>
        <taxon>Dikarya</taxon>
        <taxon>Basidiomycota</taxon>
        <taxon>Agaricomycotina</taxon>
        <taxon>Agaricomycetes</taxon>
        <taxon>Agaricomycetidae</taxon>
        <taxon>Agaricales</taxon>
        <taxon>Marasmiineae</taxon>
        <taxon>Marasmiaceae</taxon>
        <taxon>Moniliophthora</taxon>
    </lineage>
</organism>
<protein>
    <recommendedName>
        <fullName evidence="1">F-box domain-containing protein</fullName>
    </recommendedName>
</protein>
<proteinExistence type="predicted"/>
<evidence type="ECO:0000313" key="3">
    <source>
        <dbReference type="Proteomes" id="UP000054988"/>
    </source>
</evidence>